<dbReference type="EMBL" id="JAMFMB010000017">
    <property type="protein sequence ID" value="MCL6284663.1"/>
    <property type="molecule type" value="Genomic_DNA"/>
</dbReference>
<evidence type="ECO:0000259" key="2">
    <source>
        <dbReference type="PROSITE" id="PS50125"/>
    </source>
</evidence>
<feature type="transmembrane region" description="Helical" evidence="1">
    <location>
        <begin position="212"/>
        <end position="231"/>
    </location>
</feature>
<dbReference type="PANTHER" id="PTHR43081">
    <property type="entry name" value="ADENYLATE CYCLASE, TERMINAL-DIFFERENTIATION SPECIFIC-RELATED"/>
    <property type="match status" value="1"/>
</dbReference>
<dbReference type="InterPro" id="IPR029787">
    <property type="entry name" value="Nucleotide_cyclase"/>
</dbReference>
<dbReference type="PROSITE" id="PS50125">
    <property type="entry name" value="GUANYLATE_CYCLASE_2"/>
    <property type="match status" value="1"/>
</dbReference>
<name>A0ABT0Q477_9RHOB</name>
<comment type="caution">
    <text evidence="3">The sequence shown here is derived from an EMBL/GenBank/DDBJ whole genome shotgun (WGS) entry which is preliminary data.</text>
</comment>
<dbReference type="SUPFAM" id="SSF55073">
    <property type="entry name" value="Nucleotide cyclase"/>
    <property type="match status" value="1"/>
</dbReference>
<feature type="transmembrane region" description="Helical" evidence="1">
    <location>
        <begin position="100"/>
        <end position="118"/>
    </location>
</feature>
<dbReference type="Gene3D" id="3.30.70.1230">
    <property type="entry name" value="Nucleotide cyclase"/>
    <property type="match status" value="1"/>
</dbReference>
<dbReference type="Proteomes" id="UP001203880">
    <property type="component" value="Unassembled WGS sequence"/>
</dbReference>
<dbReference type="SMART" id="SM00044">
    <property type="entry name" value="CYCc"/>
    <property type="match status" value="1"/>
</dbReference>
<organism evidence="3 4">
    <name type="scientific">Ruegeria spongiae</name>
    <dbReference type="NCBI Taxonomy" id="2942209"/>
    <lineage>
        <taxon>Bacteria</taxon>
        <taxon>Pseudomonadati</taxon>
        <taxon>Pseudomonadota</taxon>
        <taxon>Alphaproteobacteria</taxon>
        <taxon>Rhodobacterales</taxon>
        <taxon>Roseobacteraceae</taxon>
        <taxon>Ruegeria</taxon>
    </lineage>
</organism>
<accession>A0ABT0Q477</accession>
<evidence type="ECO:0000313" key="3">
    <source>
        <dbReference type="EMBL" id="MCL6284663.1"/>
    </source>
</evidence>
<evidence type="ECO:0000256" key="1">
    <source>
        <dbReference type="SAM" id="Phobius"/>
    </source>
</evidence>
<gene>
    <name evidence="3" type="ORF">M3P21_14090</name>
</gene>
<protein>
    <submittedName>
        <fullName evidence="3">Adenylate/guanylate cyclase domain-containing protein</fullName>
    </submittedName>
</protein>
<dbReference type="PANTHER" id="PTHR43081:SF1">
    <property type="entry name" value="ADENYLATE CYCLASE, TERMINAL-DIFFERENTIATION SPECIFIC"/>
    <property type="match status" value="1"/>
</dbReference>
<feature type="transmembrane region" description="Helical" evidence="1">
    <location>
        <begin position="161"/>
        <end position="178"/>
    </location>
</feature>
<feature type="transmembrane region" description="Helical" evidence="1">
    <location>
        <begin position="72"/>
        <end position="88"/>
    </location>
</feature>
<dbReference type="InterPro" id="IPR001054">
    <property type="entry name" value="A/G_cyclase"/>
</dbReference>
<proteinExistence type="predicted"/>
<dbReference type="InterPro" id="IPR050697">
    <property type="entry name" value="Adenylyl/Guanylyl_Cyclase_3/4"/>
</dbReference>
<dbReference type="Pfam" id="PF00211">
    <property type="entry name" value="Guanylate_cyc"/>
    <property type="match status" value="1"/>
</dbReference>
<keyword evidence="4" id="KW-1185">Reference proteome</keyword>
<reference evidence="3" key="1">
    <citation type="submission" date="2022-05" db="EMBL/GenBank/DDBJ databases">
        <authorList>
            <person name="Park J.-S."/>
        </authorList>
    </citation>
    <scope>NUCLEOTIDE SEQUENCE</scope>
    <source>
        <strain evidence="3">2012CJ41-6</strain>
    </source>
</reference>
<feature type="domain" description="Guanylate cyclase" evidence="2">
    <location>
        <begin position="279"/>
        <end position="410"/>
    </location>
</feature>
<keyword evidence="1" id="KW-0812">Transmembrane</keyword>
<feature type="transmembrane region" description="Helical" evidence="1">
    <location>
        <begin position="138"/>
        <end position="154"/>
    </location>
</feature>
<keyword evidence="1" id="KW-0472">Membrane</keyword>
<keyword evidence="1" id="KW-1133">Transmembrane helix</keyword>
<dbReference type="RefSeq" id="WP_249710819.1">
    <property type="nucleotide sequence ID" value="NZ_JAMFMB010000017.1"/>
</dbReference>
<evidence type="ECO:0000313" key="4">
    <source>
        <dbReference type="Proteomes" id="UP001203880"/>
    </source>
</evidence>
<sequence>MAVTDNSAQLPAPAGISPAVAPETAEMAPTKYTEAALERHKREGLELAVRARWITMGLVAIFLVFLNPNWEVLYYHFILALLCLNGWLIRRVGRVGQSRVEIALIFADLVIMTFGIVVPNPLAADAMPHAMQYRFDNFQYFFLILAAGTLAYSWRTVMAIGAWTACIWTLGWVADMWLSTPVPGLTEHAQQAFAGYPRLTSLLDPNNFLIRLRLQEVVVFGLVAVTLAVTVRRFNALLTNNASLERERANLSRYFSPNVVDQLSQNDEPLKQVRSEDIAILFVDIVGFTRFAASRDAYEVVDMLRAFHARMETEVFRHHGTLDKYLGDGLMATFGTPVAGDRDATNAYGCALSMLQEIDRWNVQRRRGGLPVIEVGIGLHYGPVVLGDIGANRLEYAVIGTAVNVASRLEALTRQLPAPFAVSTEARDQIMAENGGATSVVEGLVEYPDQAIRGIDGPVTVWAR</sequence>
<dbReference type="CDD" id="cd07302">
    <property type="entry name" value="CHD"/>
    <property type="match status" value="1"/>
</dbReference>
<feature type="transmembrane region" description="Helical" evidence="1">
    <location>
        <begin position="47"/>
        <end position="66"/>
    </location>
</feature>